<keyword evidence="4" id="KW-1185">Reference proteome</keyword>
<feature type="non-terminal residue" evidence="3">
    <location>
        <position position="1"/>
    </location>
</feature>
<dbReference type="AlphaFoldDB" id="A0A7J6UIV5"/>
<reference evidence="3 4" key="1">
    <citation type="submission" date="2020-04" db="EMBL/GenBank/DDBJ databases">
        <title>Perkinsus olseni comparative genomics.</title>
        <authorList>
            <person name="Bogema D.R."/>
        </authorList>
    </citation>
    <scope>NUCLEOTIDE SEQUENCE [LARGE SCALE GENOMIC DNA]</scope>
    <source>
        <strain evidence="3 4">ATCC PRA-207</strain>
    </source>
</reference>
<dbReference type="InterPro" id="IPR000730">
    <property type="entry name" value="Pr_cel_nuc_antig"/>
</dbReference>
<proteinExistence type="predicted"/>
<dbReference type="GO" id="GO:0003677">
    <property type="term" value="F:DNA binding"/>
    <property type="evidence" value="ECO:0007669"/>
    <property type="project" value="UniProtKB-KW"/>
</dbReference>
<dbReference type="Gene3D" id="3.10.150.10">
    <property type="entry name" value="DNA Polymerase III, subunit A, domain 2"/>
    <property type="match status" value="1"/>
</dbReference>
<accession>A0A7J6UIV5</accession>
<dbReference type="Pfam" id="PF00705">
    <property type="entry name" value="PCNA_N"/>
    <property type="match status" value="1"/>
</dbReference>
<feature type="domain" description="Proliferating cell nuclear antigen PCNA N-terminal" evidence="2">
    <location>
        <begin position="36"/>
        <end position="128"/>
    </location>
</feature>
<feature type="non-terminal residue" evidence="3">
    <location>
        <position position="129"/>
    </location>
</feature>
<dbReference type="GO" id="GO:0006275">
    <property type="term" value="P:regulation of DNA replication"/>
    <property type="evidence" value="ECO:0007669"/>
    <property type="project" value="InterPro"/>
</dbReference>
<dbReference type="GO" id="GO:0006272">
    <property type="term" value="P:leading strand elongation"/>
    <property type="evidence" value="ECO:0007669"/>
    <property type="project" value="TreeGrafter"/>
</dbReference>
<comment type="caution">
    <text evidence="3">The sequence shown here is derived from an EMBL/GenBank/DDBJ whole genome shotgun (WGS) entry which is preliminary data.</text>
</comment>
<dbReference type="GO" id="GO:0030337">
    <property type="term" value="F:DNA polymerase processivity factor activity"/>
    <property type="evidence" value="ECO:0007669"/>
    <property type="project" value="InterPro"/>
</dbReference>
<dbReference type="SUPFAM" id="SSF55979">
    <property type="entry name" value="DNA clamp"/>
    <property type="match status" value="1"/>
</dbReference>
<evidence type="ECO:0000313" key="3">
    <source>
        <dbReference type="EMBL" id="KAF4757220.1"/>
    </source>
</evidence>
<name>A0A7J6UIV5_PEROL</name>
<dbReference type="EMBL" id="JABANO010002908">
    <property type="protein sequence ID" value="KAF4757220.1"/>
    <property type="molecule type" value="Genomic_DNA"/>
</dbReference>
<evidence type="ECO:0000313" key="4">
    <source>
        <dbReference type="Proteomes" id="UP000553632"/>
    </source>
</evidence>
<organism evidence="3 4">
    <name type="scientific">Perkinsus olseni</name>
    <name type="common">Perkinsus atlanticus</name>
    <dbReference type="NCBI Taxonomy" id="32597"/>
    <lineage>
        <taxon>Eukaryota</taxon>
        <taxon>Sar</taxon>
        <taxon>Alveolata</taxon>
        <taxon>Perkinsozoa</taxon>
        <taxon>Perkinsea</taxon>
        <taxon>Perkinsida</taxon>
        <taxon>Perkinsidae</taxon>
        <taxon>Perkinsus</taxon>
    </lineage>
</organism>
<evidence type="ECO:0000259" key="2">
    <source>
        <dbReference type="Pfam" id="PF00705"/>
    </source>
</evidence>
<dbReference type="PANTHER" id="PTHR11352">
    <property type="entry name" value="PROLIFERATING CELL NUCLEAR ANTIGEN"/>
    <property type="match status" value="1"/>
</dbReference>
<dbReference type="InterPro" id="IPR046938">
    <property type="entry name" value="DNA_clamp_sf"/>
</dbReference>
<dbReference type="Proteomes" id="UP000553632">
    <property type="component" value="Unassembled WGS sequence"/>
</dbReference>
<sequence length="129" mass="14617">FFPQPVFFIDYAGVRDFGGKTVEVSCPESIFDVATMFECKLEQTVLFKKVVAAVLDIVKEGNFDLSDEGIRVQTMDTTHVALVQMELKESAFDEFRCDRESCVGINFEALTKLLKLCRDDDSLSLKKEE</sequence>
<keyword evidence="1" id="KW-0238">DNA-binding</keyword>
<dbReference type="InterPro" id="IPR022648">
    <property type="entry name" value="Pr_cel_nuc_antig_N"/>
</dbReference>
<dbReference type="PANTHER" id="PTHR11352:SF0">
    <property type="entry name" value="PROLIFERATING CELL NUCLEAR ANTIGEN"/>
    <property type="match status" value="1"/>
</dbReference>
<gene>
    <name evidence="3" type="ORF">FOZ63_019122</name>
</gene>
<dbReference type="PRINTS" id="PR00339">
    <property type="entry name" value="PCNACYCLIN"/>
</dbReference>
<evidence type="ECO:0000256" key="1">
    <source>
        <dbReference type="ARBA" id="ARBA00023125"/>
    </source>
</evidence>
<protein>
    <recommendedName>
        <fullName evidence="2">Proliferating cell nuclear antigen PCNA N-terminal domain-containing protein</fullName>
    </recommendedName>
</protein>
<dbReference type="NCBIfam" id="TIGR00590">
    <property type="entry name" value="pcna"/>
    <property type="match status" value="1"/>
</dbReference>